<evidence type="ECO:0000313" key="2">
    <source>
        <dbReference type="EMBL" id="RYR75424.1"/>
    </source>
</evidence>
<feature type="compositionally biased region" description="Basic and acidic residues" evidence="1">
    <location>
        <begin position="30"/>
        <end position="48"/>
    </location>
</feature>
<evidence type="ECO:0000313" key="3">
    <source>
        <dbReference type="Proteomes" id="UP000289738"/>
    </source>
</evidence>
<sequence length="229" mass="25144">MAPVGKPKKTVKETSTVHRPTSKASVGAKRGRDDGDGKPKKTVKETSTVHRPTSKASLGAKSGRDDGDGKQKKTVKETSIVHLPPDEELTTEQINEYYRQFFGSQGFIVPDYGGRLCGGVGPYSVTDKYRQKLVKDMIQKSLRIYNRKNKVNFEFDKLVRVNAGAGAGLMFYITFNARSGDDAPQTFYSKVWKSFNGYIKVQFCVIGNAQEVGTSQDAGTSQESGITQA</sequence>
<evidence type="ECO:0008006" key="4">
    <source>
        <dbReference type="Google" id="ProtNLM"/>
    </source>
</evidence>
<dbReference type="NCBIfam" id="TIGR01638">
    <property type="entry name" value="Atha_cystat_rel"/>
    <property type="match status" value="1"/>
</dbReference>
<organism evidence="2 3">
    <name type="scientific">Arachis hypogaea</name>
    <name type="common">Peanut</name>
    <dbReference type="NCBI Taxonomy" id="3818"/>
    <lineage>
        <taxon>Eukaryota</taxon>
        <taxon>Viridiplantae</taxon>
        <taxon>Streptophyta</taxon>
        <taxon>Embryophyta</taxon>
        <taxon>Tracheophyta</taxon>
        <taxon>Spermatophyta</taxon>
        <taxon>Magnoliopsida</taxon>
        <taxon>eudicotyledons</taxon>
        <taxon>Gunneridae</taxon>
        <taxon>Pentapetalae</taxon>
        <taxon>rosids</taxon>
        <taxon>fabids</taxon>
        <taxon>Fabales</taxon>
        <taxon>Fabaceae</taxon>
        <taxon>Papilionoideae</taxon>
        <taxon>50 kb inversion clade</taxon>
        <taxon>dalbergioids sensu lato</taxon>
        <taxon>Dalbergieae</taxon>
        <taxon>Pterocarpus clade</taxon>
        <taxon>Arachis</taxon>
    </lineage>
</organism>
<feature type="region of interest" description="Disordered" evidence="1">
    <location>
        <begin position="1"/>
        <end position="86"/>
    </location>
</feature>
<accession>A0A445EJ31</accession>
<dbReference type="Proteomes" id="UP000289738">
    <property type="component" value="Chromosome A02"/>
</dbReference>
<reference evidence="2 3" key="1">
    <citation type="submission" date="2019-01" db="EMBL/GenBank/DDBJ databases">
        <title>Sequencing of cultivated peanut Arachis hypogaea provides insights into genome evolution and oil improvement.</title>
        <authorList>
            <person name="Chen X."/>
        </authorList>
    </citation>
    <scope>NUCLEOTIDE SEQUENCE [LARGE SCALE GENOMIC DNA]</scope>
    <source>
        <strain evidence="3">cv. Fuhuasheng</strain>
        <tissue evidence="2">Leaves</tissue>
    </source>
</reference>
<protein>
    <recommendedName>
        <fullName evidence="4">Cystatin domain-containing protein</fullName>
    </recommendedName>
</protein>
<dbReference type="EMBL" id="SDMP01000002">
    <property type="protein sequence ID" value="RYR75424.1"/>
    <property type="molecule type" value="Genomic_DNA"/>
</dbReference>
<dbReference type="AlphaFoldDB" id="A0A445EJ31"/>
<feature type="compositionally biased region" description="Basic and acidic residues" evidence="1">
    <location>
        <begin position="62"/>
        <end position="76"/>
    </location>
</feature>
<dbReference type="InterPro" id="IPR006525">
    <property type="entry name" value="Cystatin-related_pln"/>
</dbReference>
<name>A0A445EJ31_ARAHY</name>
<dbReference type="PANTHER" id="PTHR31260:SF28">
    <property type="entry name" value="CYSTATIN DOMAIN PROTEIN"/>
    <property type="match status" value="1"/>
</dbReference>
<comment type="caution">
    <text evidence="2">The sequence shown here is derived from an EMBL/GenBank/DDBJ whole genome shotgun (WGS) entry which is preliminary data.</text>
</comment>
<gene>
    <name evidence="2" type="ORF">Ahy_A02g010079</name>
</gene>
<keyword evidence="3" id="KW-1185">Reference proteome</keyword>
<dbReference type="PANTHER" id="PTHR31260">
    <property type="entry name" value="CYSTATIN/MONELLIN SUPERFAMILY PROTEIN"/>
    <property type="match status" value="1"/>
</dbReference>
<dbReference type="InterPro" id="IPR046350">
    <property type="entry name" value="Cystatin_sf"/>
</dbReference>
<dbReference type="Gene3D" id="3.10.450.10">
    <property type="match status" value="1"/>
</dbReference>
<evidence type="ECO:0000256" key="1">
    <source>
        <dbReference type="SAM" id="MobiDB-lite"/>
    </source>
</evidence>
<proteinExistence type="predicted"/>
<dbReference type="InterPro" id="IPR006462">
    <property type="entry name" value="MS5"/>
</dbReference>
<dbReference type="SUPFAM" id="SSF54403">
    <property type="entry name" value="Cystatin/monellin"/>
    <property type="match status" value="1"/>
</dbReference>